<evidence type="ECO:0000313" key="6">
    <source>
        <dbReference type="Proteomes" id="UP000015105"/>
    </source>
</evidence>
<comment type="pathway">
    <text evidence="2">Lipid metabolism.</text>
</comment>
<reference evidence="5" key="3">
    <citation type="journal article" date="2017" name="Nature">
        <title>Genome sequence of the progenitor of the wheat D genome Aegilops tauschii.</title>
        <authorList>
            <person name="Luo M.C."/>
            <person name="Gu Y.Q."/>
            <person name="Puiu D."/>
            <person name="Wang H."/>
            <person name="Twardziok S.O."/>
            <person name="Deal K.R."/>
            <person name="Huo N."/>
            <person name="Zhu T."/>
            <person name="Wang L."/>
            <person name="Wang Y."/>
            <person name="McGuire P.E."/>
            <person name="Liu S."/>
            <person name="Long H."/>
            <person name="Ramasamy R.K."/>
            <person name="Rodriguez J.C."/>
            <person name="Van S.L."/>
            <person name="Yuan L."/>
            <person name="Wang Z."/>
            <person name="Xia Z."/>
            <person name="Xiao L."/>
            <person name="Anderson O.D."/>
            <person name="Ouyang S."/>
            <person name="Liang Y."/>
            <person name="Zimin A.V."/>
            <person name="Pertea G."/>
            <person name="Qi P."/>
            <person name="Bennetzen J.L."/>
            <person name="Dai X."/>
            <person name="Dawson M.W."/>
            <person name="Muller H.G."/>
            <person name="Kugler K."/>
            <person name="Rivarola-Duarte L."/>
            <person name="Spannagl M."/>
            <person name="Mayer K.F.X."/>
            <person name="Lu F.H."/>
            <person name="Bevan M.W."/>
            <person name="Leroy P."/>
            <person name="Li P."/>
            <person name="You F.M."/>
            <person name="Sun Q."/>
            <person name="Liu Z."/>
            <person name="Lyons E."/>
            <person name="Wicker T."/>
            <person name="Salzberg S.L."/>
            <person name="Devos K.M."/>
            <person name="Dvorak J."/>
        </authorList>
    </citation>
    <scope>NUCLEOTIDE SEQUENCE [LARGE SCALE GENOMIC DNA]</scope>
    <source>
        <strain evidence="5">cv. AL8/78</strain>
    </source>
</reference>
<name>A0A452ZRF5_AEGTS</name>
<reference evidence="5" key="5">
    <citation type="journal article" date="2021" name="G3 (Bethesda)">
        <title>Aegilops tauschii genome assembly Aet v5.0 features greater sequence contiguity and improved annotation.</title>
        <authorList>
            <person name="Wang L."/>
            <person name="Zhu T."/>
            <person name="Rodriguez J.C."/>
            <person name="Deal K.R."/>
            <person name="Dubcovsky J."/>
            <person name="McGuire P.E."/>
            <person name="Lux T."/>
            <person name="Spannagl M."/>
            <person name="Mayer K.F.X."/>
            <person name="Baldrich P."/>
            <person name="Meyers B.C."/>
            <person name="Huo N."/>
            <person name="Gu Y.Q."/>
            <person name="Zhou H."/>
            <person name="Devos K.M."/>
            <person name="Bennetzen J.L."/>
            <person name="Unver T."/>
            <person name="Budak H."/>
            <person name="Gulick P.J."/>
            <person name="Galiba G."/>
            <person name="Kalapos B."/>
            <person name="Nelson D.R."/>
            <person name="Li P."/>
            <person name="You F.M."/>
            <person name="Luo M.C."/>
            <person name="Dvorak J."/>
        </authorList>
    </citation>
    <scope>NUCLEOTIDE SEQUENCE [LARGE SCALE GENOMIC DNA]</scope>
    <source>
        <strain evidence="5">cv. AL8/78</strain>
    </source>
</reference>
<reference evidence="5" key="4">
    <citation type="submission" date="2019-03" db="UniProtKB">
        <authorList>
            <consortium name="EnsemblPlants"/>
        </authorList>
    </citation>
    <scope>IDENTIFICATION</scope>
</reference>
<keyword evidence="3" id="KW-0808">Transferase</keyword>
<evidence type="ECO:0000256" key="3">
    <source>
        <dbReference type="ARBA" id="ARBA00022679"/>
    </source>
</evidence>
<evidence type="ECO:0000256" key="1">
    <source>
        <dbReference type="ARBA" id="ARBA00004969"/>
    </source>
</evidence>
<protein>
    <recommendedName>
        <fullName evidence="4">phosphoethanolamine N-methyltransferase</fullName>
        <ecNumber evidence="4">2.1.1.103</ecNumber>
    </recommendedName>
</protein>
<accession>A0A452ZRF5</accession>
<comment type="pathway">
    <text evidence="1">Phospholipid metabolism; phosphatidylcholine biosynthesis.</text>
</comment>
<evidence type="ECO:0000256" key="2">
    <source>
        <dbReference type="ARBA" id="ARBA00005189"/>
    </source>
</evidence>
<evidence type="ECO:0000313" key="5">
    <source>
        <dbReference type="EnsemblPlants" id="AET1Gv20889000.7"/>
    </source>
</evidence>
<dbReference type="EnsemblPlants" id="AET1Gv20889000.7">
    <property type="protein sequence ID" value="AET1Gv20889000.7"/>
    <property type="gene ID" value="AET1Gv20889000"/>
</dbReference>
<organism evidence="5 6">
    <name type="scientific">Aegilops tauschii subsp. strangulata</name>
    <name type="common">Goatgrass</name>
    <dbReference type="NCBI Taxonomy" id="200361"/>
    <lineage>
        <taxon>Eukaryota</taxon>
        <taxon>Viridiplantae</taxon>
        <taxon>Streptophyta</taxon>
        <taxon>Embryophyta</taxon>
        <taxon>Tracheophyta</taxon>
        <taxon>Spermatophyta</taxon>
        <taxon>Magnoliopsida</taxon>
        <taxon>Liliopsida</taxon>
        <taxon>Poales</taxon>
        <taxon>Poaceae</taxon>
        <taxon>BOP clade</taxon>
        <taxon>Pooideae</taxon>
        <taxon>Triticodae</taxon>
        <taxon>Triticeae</taxon>
        <taxon>Triticinae</taxon>
        <taxon>Aegilops</taxon>
    </lineage>
</organism>
<dbReference type="PANTHER" id="PTHR44307">
    <property type="entry name" value="PHOSPHOETHANOLAMINE METHYLTRANSFERASE"/>
    <property type="match status" value="1"/>
</dbReference>
<dbReference type="EC" id="2.1.1.103" evidence="4"/>
<evidence type="ECO:0000256" key="4">
    <source>
        <dbReference type="ARBA" id="ARBA00035674"/>
    </source>
</evidence>
<reference evidence="6" key="1">
    <citation type="journal article" date="2014" name="Science">
        <title>Ancient hybridizations among the ancestral genomes of bread wheat.</title>
        <authorList>
            <consortium name="International Wheat Genome Sequencing Consortium,"/>
            <person name="Marcussen T."/>
            <person name="Sandve S.R."/>
            <person name="Heier L."/>
            <person name="Spannagl M."/>
            <person name="Pfeifer M."/>
            <person name="Jakobsen K.S."/>
            <person name="Wulff B.B."/>
            <person name="Steuernagel B."/>
            <person name="Mayer K.F."/>
            <person name="Olsen O.A."/>
        </authorList>
    </citation>
    <scope>NUCLEOTIDE SEQUENCE [LARGE SCALE GENOMIC DNA]</scope>
    <source>
        <strain evidence="6">cv. AL8/78</strain>
    </source>
</reference>
<proteinExistence type="predicted"/>
<keyword evidence="6" id="KW-1185">Reference proteome</keyword>
<dbReference type="Proteomes" id="UP000015105">
    <property type="component" value="Chromosome 1D"/>
</dbReference>
<dbReference type="PANTHER" id="PTHR44307:SF14">
    <property type="entry name" value="PHOSPHOETHANOLAMINE N-METHYLTRANSFERASE 1"/>
    <property type="match status" value="1"/>
</dbReference>
<reference evidence="6" key="2">
    <citation type="journal article" date="2017" name="Nat. Plants">
        <title>The Aegilops tauschii genome reveals multiple impacts of transposons.</title>
        <authorList>
            <person name="Zhao G."/>
            <person name="Zou C."/>
            <person name="Li K."/>
            <person name="Wang K."/>
            <person name="Li T."/>
            <person name="Gao L."/>
            <person name="Zhang X."/>
            <person name="Wang H."/>
            <person name="Yang Z."/>
            <person name="Liu X."/>
            <person name="Jiang W."/>
            <person name="Mao L."/>
            <person name="Kong X."/>
            <person name="Jiao Y."/>
            <person name="Jia J."/>
        </authorList>
    </citation>
    <scope>NUCLEOTIDE SEQUENCE [LARGE SCALE GENOMIC DNA]</scope>
    <source>
        <strain evidence="6">cv. AL8/78</strain>
    </source>
</reference>
<dbReference type="Pfam" id="PF02353">
    <property type="entry name" value="CMAS"/>
    <property type="match status" value="1"/>
</dbReference>
<dbReference type="InterPro" id="IPR029063">
    <property type="entry name" value="SAM-dependent_MTases_sf"/>
</dbReference>
<dbReference type="GO" id="GO:0000234">
    <property type="term" value="F:phosphoethanolamine N-methyltransferase activity"/>
    <property type="evidence" value="ECO:0007669"/>
    <property type="project" value="UniProtKB-EC"/>
</dbReference>
<dbReference type="AlphaFoldDB" id="A0A452ZRF5"/>
<dbReference type="Gramene" id="AET1Gv20889000.7">
    <property type="protein sequence ID" value="AET1Gv20889000.7"/>
    <property type="gene ID" value="AET1Gv20889000"/>
</dbReference>
<dbReference type="Gene3D" id="3.40.50.150">
    <property type="entry name" value="Vaccinia Virus protein VP39"/>
    <property type="match status" value="1"/>
</dbReference>
<sequence>MLAMGEGQVHRRQRLSEIPGNVQYKSTGILRYERVFGEGYVSTGGFETAKEFVDKLDLKAGQKVLDVGCGIEGGDFYMAETYDVHVLVIDLSYQPKQSSHLGRFVSGKQTILSS</sequence>
<dbReference type="SUPFAM" id="SSF53335">
    <property type="entry name" value="S-adenosyl-L-methionine-dependent methyltransferases"/>
    <property type="match status" value="1"/>
</dbReference>